<feature type="domain" description="Endonuclease/exonuclease/phosphatase" evidence="1">
    <location>
        <begin position="32"/>
        <end position="176"/>
    </location>
</feature>
<dbReference type="STRING" id="121845.A0A1S3DAW2"/>
<dbReference type="PANTHER" id="PTHR23227:SF85">
    <property type="entry name" value="CRANIOFACIAL DEVELOPMENT PROTEIN 2"/>
    <property type="match status" value="1"/>
</dbReference>
<evidence type="ECO:0000259" key="1">
    <source>
        <dbReference type="Pfam" id="PF03372"/>
    </source>
</evidence>
<proteinExistence type="predicted"/>
<keyword evidence="2" id="KW-1185">Reference proteome</keyword>
<dbReference type="GO" id="GO:0003824">
    <property type="term" value="F:catalytic activity"/>
    <property type="evidence" value="ECO:0007669"/>
    <property type="project" value="InterPro"/>
</dbReference>
<reference evidence="3" key="1">
    <citation type="submission" date="2025-08" db="UniProtKB">
        <authorList>
            <consortium name="RefSeq"/>
        </authorList>
    </citation>
    <scope>IDENTIFICATION</scope>
</reference>
<dbReference type="Pfam" id="PF03372">
    <property type="entry name" value="Exo_endo_phos"/>
    <property type="match status" value="1"/>
</dbReference>
<dbReference type="RefSeq" id="XP_008478074.1">
    <property type="nucleotide sequence ID" value="XM_008479852.3"/>
</dbReference>
<dbReference type="CDD" id="cd09076">
    <property type="entry name" value="L1-EN"/>
    <property type="match status" value="1"/>
</dbReference>
<protein>
    <submittedName>
        <fullName evidence="3">Craniofacial development protein 2</fullName>
    </submittedName>
</protein>
<dbReference type="PaxDb" id="121845-A0A1S3DAW2"/>
<evidence type="ECO:0000313" key="2">
    <source>
        <dbReference type="Proteomes" id="UP000079169"/>
    </source>
</evidence>
<name>A0A1S3DAW2_DIACI</name>
<dbReference type="SUPFAM" id="SSF56219">
    <property type="entry name" value="DNase I-like"/>
    <property type="match status" value="1"/>
</dbReference>
<dbReference type="GeneID" id="103514936"/>
<dbReference type="KEGG" id="dci:103514936"/>
<dbReference type="AlphaFoldDB" id="A0A1S3DAW2"/>
<organism evidence="2 3">
    <name type="scientific">Diaphorina citri</name>
    <name type="common">Asian citrus psyllid</name>
    <dbReference type="NCBI Taxonomy" id="121845"/>
    <lineage>
        <taxon>Eukaryota</taxon>
        <taxon>Metazoa</taxon>
        <taxon>Ecdysozoa</taxon>
        <taxon>Arthropoda</taxon>
        <taxon>Hexapoda</taxon>
        <taxon>Insecta</taxon>
        <taxon>Pterygota</taxon>
        <taxon>Neoptera</taxon>
        <taxon>Paraneoptera</taxon>
        <taxon>Hemiptera</taxon>
        <taxon>Sternorrhyncha</taxon>
        <taxon>Psylloidea</taxon>
        <taxon>Psyllidae</taxon>
        <taxon>Diaphorininae</taxon>
        <taxon>Diaphorina</taxon>
    </lineage>
</organism>
<dbReference type="OMA" id="YTMAPSS"/>
<dbReference type="InterPro" id="IPR005135">
    <property type="entry name" value="Endo/exonuclease/phosphatase"/>
</dbReference>
<dbReference type="PANTHER" id="PTHR23227">
    <property type="entry name" value="BUCENTAUR RELATED"/>
    <property type="match status" value="1"/>
</dbReference>
<dbReference type="Proteomes" id="UP000079169">
    <property type="component" value="Unplaced"/>
</dbReference>
<dbReference type="InterPro" id="IPR027124">
    <property type="entry name" value="Swc5/CFDP1/2"/>
</dbReference>
<dbReference type="Gene3D" id="3.60.10.10">
    <property type="entry name" value="Endonuclease/exonuclease/phosphatase"/>
    <property type="match status" value="1"/>
</dbReference>
<gene>
    <name evidence="3" type="primary">LOC103514936</name>
</gene>
<sequence>MAGKNYTMAPSSRQTLDGRGVRRISGSAMKIATWNVRSLYAPGKLENTLKEMERLNINLLGISDTQWIGSGSKVVGENGNVIYYSSNNDKGHRYGVAIIVDNEISKSVESFTPLSDRIIMIKVKTKIGYTNIIQIYAPTADKADEEVETLYQDLQSLLRTTKPQDVTIIMGDFNAKVGREAVDGCTGNFGLSDRNERGDRLIEFCHLS</sequence>
<evidence type="ECO:0000313" key="3">
    <source>
        <dbReference type="RefSeq" id="XP_008478074.1"/>
    </source>
</evidence>
<dbReference type="InterPro" id="IPR036691">
    <property type="entry name" value="Endo/exonu/phosph_ase_sf"/>
</dbReference>
<accession>A0A1S3DAW2</accession>